<organism evidence="2">
    <name type="scientific">Candidatus Aramenus sulfurataquae</name>
    <dbReference type="NCBI Taxonomy" id="1326980"/>
    <lineage>
        <taxon>Archaea</taxon>
        <taxon>Thermoproteota</taxon>
        <taxon>Thermoprotei</taxon>
        <taxon>Sulfolobales</taxon>
        <taxon>Sulfolobaceae</taxon>
        <taxon>Candidatus Aramenus</taxon>
    </lineage>
</organism>
<feature type="transmembrane region" description="Helical" evidence="1">
    <location>
        <begin position="6"/>
        <end position="29"/>
    </location>
</feature>
<proteinExistence type="predicted"/>
<name>A0AAE3K0Q7_9CREN</name>
<keyword evidence="1" id="KW-0812">Transmembrane</keyword>
<keyword evidence="1" id="KW-1133">Transmembrane helix</keyword>
<comment type="caution">
    <text evidence="2">The sequence shown here is derived from an EMBL/GenBank/DDBJ whole genome shotgun (WGS) entry which is preliminary data.</text>
</comment>
<keyword evidence="1" id="KW-0472">Membrane</keyword>
<evidence type="ECO:0000313" key="2">
    <source>
        <dbReference type="EMBL" id="MCL7342980.1"/>
    </source>
</evidence>
<dbReference type="SUPFAM" id="SSF53448">
    <property type="entry name" value="Nucleotide-diphospho-sugar transferases"/>
    <property type="match status" value="1"/>
</dbReference>
<dbReference type="EMBL" id="JZWS02000001">
    <property type="protein sequence ID" value="MCL7342980.1"/>
    <property type="molecule type" value="Genomic_DNA"/>
</dbReference>
<protein>
    <recommendedName>
        <fullName evidence="3">Glycosyltransferase 2-like domain-containing protein</fullName>
    </recommendedName>
</protein>
<dbReference type="InterPro" id="IPR029044">
    <property type="entry name" value="Nucleotide-diphossugar_trans"/>
</dbReference>
<gene>
    <name evidence="2" type="ORF">TQ35_000105</name>
</gene>
<evidence type="ECO:0008006" key="3">
    <source>
        <dbReference type="Google" id="ProtNLM"/>
    </source>
</evidence>
<dbReference type="AlphaFoldDB" id="A0AAE3K0Q7"/>
<accession>A0AAE3K0Q7</accession>
<evidence type="ECO:0000256" key="1">
    <source>
        <dbReference type="SAM" id="Phobius"/>
    </source>
</evidence>
<dbReference type="Gene3D" id="3.90.550.10">
    <property type="entry name" value="Spore Coat Polysaccharide Biosynthesis Protein SpsA, Chain A"/>
    <property type="match status" value="1"/>
</dbReference>
<reference evidence="2" key="1">
    <citation type="submission" date="2022-05" db="EMBL/GenBank/DDBJ databases">
        <title>Metagenome Sequencing of an Archaeal-Dominated Microbial Community from a Hot Spring at the Los Azufres Geothermal Field, Mexico.</title>
        <authorList>
            <person name="Marin-Paredes R."/>
            <person name="Martinez-Romero E."/>
            <person name="Servin-Garciduenas L.E."/>
        </authorList>
    </citation>
    <scope>NUCLEOTIDE SEQUENCE</scope>
    <source>
        <strain evidence="2">AZ1-454</strain>
    </source>
</reference>
<sequence length="133" mass="15530">MSLFDVILQVLLFIIPSLVLLYQFIFFYLGKSRYYDSVTIKDYPFISILVPTKGESVDVIQGLLDNLSQVEWDKSKMEVIIISDDDREYFNKMLNSLRIPQGLEVRLYNREGKEKRDTKAVHLLMGFRSPGEN</sequence>